<feature type="binding site" evidence="7">
    <location>
        <position position="197"/>
    </location>
    <ligand>
        <name>4-imidazolone-5-propanoate</name>
        <dbReference type="ChEBI" id="CHEBI:77893"/>
    </ligand>
</feature>
<dbReference type="InterPro" id="IPR032466">
    <property type="entry name" value="Metal_Hydrolase"/>
</dbReference>
<comment type="similarity">
    <text evidence="7">Belongs to the metallo-dependent hydrolases superfamily. HutI family.</text>
</comment>
<feature type="binding site" evidence="7">
    <location>
        <position position="170"/>
    </location>
    <ligand>
        <name>N-formimidoyl-L-glutamate</name>
        <dbReference type="ChEBI" id="CHEBI:58928"/>
    </ligand>
</feature>
<dbReference type="GO" id="GO:0050480">
    <property type="term" value="F:imidazolonepropionase activity"/>
    <property type="evidence" value="ECO:0007669"/>
    <property type="project" value="UniProtKB-UniRule"/>
</dbReference>
<comment type="function">
    <text evidence="7">Catalyzes the hydrolytic cleavage of the carbon-nitrogen bond in imidazolone-5-propanoate to yield N-formimidoyl-L-glutamate. It is the third step in the universal histidine degradation pathway.</text>
</comment>
<gene>
    <name evidence="7 10" type="primary">hutI</name>
    <name evidence="10" type="ORF">GcLGCM259_0700</name>
</gene>
<dbReference type="NCBIfam" id="TIGR01224">
    <property type="entry name" value="hutI"/>
    <property type="match status" value="1"/>
</dbReference>
<comment type="pathway">
    <text evidence="7">Amino-acid degradation; L-histidine degradation into L-glutamate; N-formimidoyl-L-glutamate from L-histidine: step 3/3.</text>
</comment>
<evidence type="ECO:0000256" key="1">
    <source>
        <dbReference type="ARBA" id="ARBA00012864"/>
    </source>
</evidence>
<dbReference type="Gene3D" id="3.20.20.140">
    <property type="entry name" value="Metal-dependent hydrolases"/>
    <property type="match status" value="1"/>
</dbReference>
<keyword evidence="11" id="KW-1185">Reference proteome</keyword>
<feature type="domain" description="Amidohydrolase-related" evidence="9">
    <location>
        <begin position="94"/>
        <end position="414"/>
    </location>
</feature>
<dbReference type="GO" id="GO:0005737">
    <property type="term" value="C:cytoplasm"/>
    <property type="evidence" value="ECO:0007669"/>
    <property type="project" value="UniProtKB-SubCell"/>
</dbReference>
<dbReference type="GO" id="GO:0005506">
    <property type="term" value="F:iron ion binding"/>
    <property type="evidence" value="ECO:0007669"/>
    <property type="project" value="UniProtKB-UniRule"/>
</dbReference>
<dbReference type="EMBL" id="CP034412">
    <property type="protein sequence ID" value="QCY46460.1"/>
    <property type="molecule type" value="Genomic_DNA"/>
</dbReference>
<keyword evidence="6 7" id="KW-0408">Iron</keyword>
<sequence length="434" mass="45732">MSLTGPAPGPSDPIRSNQRCPASGRAPLESFQDVEGELVASLLLTNIAQLNTVDADGTVLADAAVLIENGLIAWIGPAGQAPEAEETHDLGGRTVLPGWVDSHSHLIFGGDRADEFVARMAGQDYAAGGIAVTTSATRSLDDQQLATAVRERRAEALSMGTTWMETKTGYGLDVAEEARHARIARPLVEQLTFLGAHLVPAGWDAEQYTKTVAGPMLDEVAGDVDFVDVFCERGAFTEEQARQVLQAAAHRGIATKVHGNQLGPGPGVRLAVEFGSRSVDHVNYLDRQDVAALAGSWAHWEQATRTGRPGVVATCLPACDLSTRQPLAPGRDLLDAGAVIALASNCNPGTSYTSNMNFVVATAVLQMHLSLPEALEAATYGGALALGVQDHVGSIEVGKRADLHVLDAPSAAHLAYRPGMPLTYAVYQAGQRRV</sequence>
<reference evidence="10 11" key="1">
    <citation type="submission" date="2018-12" db="EMBL/GenBank/DDBJ databases">
        <title>Complete Genome Sequence of Glutamicibacter creatinolyticus strain LGCM259,isolated from an abscess of a 12-year-old mare in Italy.</title>
        <authorList>
            <person name="Santos R.G."/>
            <person name="Silva A.L."/>
            <person name="Seyffert N."/>
            <person name="Castro T.L.P."/>
            <person name="Attili A.R."/>
            <person name="Rifici C."/>
            <person name="Mazzullo G."/>
            <person name="Brenig B."/>
            <person name="Venanzi F."/>
            <person name="Azevedo V."/>
        </authorList>
    </citation>
    <scope>NUCLEOTIDE SEQUENCE [LARGE SCALE GENOMIC DNA]</scope>
    <source>
        <strain evidence="10 11">LGCM 259</strain>
    </source>
</reference>
<dbReference type="PANTHER" id="PTHR42752">
    <property type="entry name" value="IMIDAZOLONEPROPIONASE"/>
    <property type="match status" value="1"/>
</dbReference>
<feature type="binding site" evidence="7">
    <location>
        <position position="258"/>
    </location>
    <ligand>
        <name>Zn(2+)</name>
        <dbReference type="ChEBI" id="CHEBI:29105"/>
    </ligand>
</feature>
<comment type="subcellular location">
    <subcellularLocation>
        <location evidence="7">Cytoplasm</location>
    </subcellularLocation>
</comment>
<dbReference type="InterPro" id="IPR006680">
    <property type="entry name" value="Amidohydro-rel"/>
</dbReference>
<keyword evidence="4 7" id="KW-0369">Histidine metabolism</keyword>
<evidence type="ECO:0000259" key="9">
    <source>
        <dbReference type="Pfam" id="PF01979"/>
    </source>
</evidence>
<feature type="binding site" evidence="7">
    <location>
        <position position="170"/>
    </location>
    <ligand>
        <name>4-imidazolone-5-propanoate</name>
        <dbReference type="ChEBI" id="CHEBI:77893"/>
    </ligand>
</feature>
<dbReference type="HAMAP" id="MF_00372">
    <property type="entry name" value="HutI"/>
    <property type="match status" value="1"/>
</dbReference>
<feature type="binding site" evidence="7">
    <location>
        <position position="112"/>
    </location>
    <ligand>
        <name>4-imidazolone-5-propanoate</name>
        <dbReference type="ChEBI" id="CHEBI:77893"/>
    </ligand>
</feature>
<feature type="binding site" evidence="7">
    <location>
        <position position="347"/>
    </location>
    <ligand>
        <name>N-formimidoyl-L-glutamate</name>
        <dbReference type="ChEBI" id="CHEBI:58928"/>
    </ligand>
</feature>
<evidence type="ECO:0000256" key="3">
    <source>
        <dbReference type="ARBA" id="ARBA00022801"/>
    </source>
</evidence>
<evidence type="ECO:0000313" key="11">
    <source>
        <dbReference type="Proteomes" id="UP000307000"/>
    </source>
</evidence>
<dbReference type="SUPFAM" id="SSF51556">
    <property type="entry name" value="Metallo-dependent hydrolases"/>
    <property type="match status" value="1"/>
</dbReference>
<name>A0A5B7WTB9_9MICC</name>
<proteinExistence type="inferred from homology"/>
<dbReference type="GO" id="GO:0019556">
    <property type="term" value="P:L-histidine catabolic process to glutamate and formamide"/>
    <property type="evidence" value="ECO:0007669"/>
    <property type="project" value="UniProtKB-UniRule"/>
</dbReference>
<evidence type="ECO:0000256" key="6">
    <source>
        <dbReference type="ARBA" id="ARBA00023004"/>
    </source>
</evidence>
<feature type="region of interest" description="Disordered" evidence="8">
    <location>
        <begin position="1"/>
        <end position="25"/>
    </location>
</feature>
<protein>
    <recommendedName>
        <fullName evidence="1 7">Imidazolonepropionase</fullName>
        <ecNumber evidence="1 7">3.5.2.7</ecNumber>
    </recommendedName>
    <alternativeName>
        <fullName evidence="7">Imidazolone-5-propionate hydrolase</fullName>
    </alternativeName>
</protein>
<evidence type="ECO:0000256" key="2">
    <source>
        <dbReference type="ARBA" id="ARBA00022723"/>
    </source>
</evidence>
<dbReference type="InterPro" id="IPR005920">
    <property type="entry name" value="HutI"/>
</dbReference>
<feature type="binding site" evidence="7">
    <location>
        <position position="345"/>
    </location>
    <ligand>
        <name>Fe(3+)</name>
        <dbReference type="ChEBI" id="CHEBI:29034"/>
    </ligand>
</feature>
<dbReference type="Proteomes" id="UP000307000">
    <property type="component" value="Chromosome"/>
</dbReference>
<comment type="catalytic activity">
    <reaction evidence="7">
        <text>4-imidazolone-5-propanoate + H2O = N-formimidoyl-L-glutamate</text>
        <dbReference type="Rhea" id="RHEA:23660"/>
        <dbReference type="ChEBI" id="CHEBI:15377"/>
        <dbReference type="ChEBI" id="CHEBI:58928"/>
        <dbReference type="ChEBI" id="CHEBI:77893"/>
        <dbReference type="EC" id="3.5.2.7"/>
    </reaction>
</comment>
<organism evidence="10 11">
    <name type="scientific">Glutamicibacter creatinolyticus</name>
    <dbReference type="NCBI Taxonomy" id="162496"/>
    <lineage>
        <taxon>Bacteria</taxon>
        <taxon>Bacillati</taxon>
        <taxon>Actinomycetota</taxon>
        <taxon>Actinomycetes</taxon>
        <taxon>Micrococcales</taxon>
        <taxon>Micrococcaceae</taxon>
        <taxon>Glutamicibacter</taxon>
    </lineage>
</organism>
<keyword evidence="7" id="KW-0963">Cytoplasm</keyword>
<dbReference type="GO" id="GO:0019557">
    <property type="term" value="P:L-histidine catabolic process to glutamate and formate"/>
    <property type="evidence" value="ECO:0007669"/>
    <property type="project" value="UniProtKB-UniPathway"/>
</dbReference>
<evidence type="ECO:0000256" key="5">
    <source>
        <dbReference type="ARBA" id="ARBA00022833"/>
    </source>
</evidence>
<feature type="binding site" evidence="7">
    <location>
        <position position="261"/>
    </location>
    <ligand>
        <name>4-imidazolone-5-propanoate</name>
        <dbReference type="ChEBI" id="CHEBI:77893"/>
    </ligand>
</feature>
<keyword evidence="5 7" id="KW-0862">Zinc</keyword>
<feature type="binding site" evidence="7">
    <location>
        <position position="105"/>
    </location>
    <ligand>
        <name>Fe(3+)</name>
        <dbReference type="ChEBI" id="CHEBI:29034"/>
    </ligand>
</feature>
<comment type="cofactor">
    <cofactor evidence="7">
        <name>Zn(2+)</name>
        <dbReference type="ChEBI" id="CHEBI:29105"/>
    </cofactor>
    <cofactor evidence="7">
        <name>Fe(3+)</name>
        <dbReference type="ChEBI" id="CHEBI:29034"/>
    </cofactor>
    <text evidence="7">Binds 1 zinc or iron ion per subunit.</text>
</comment>
<evidence type="ECO:0000256" key="4">
    <source>
        <dbReference type="ARBA" id="ARBA00022808"/>
    </source>
</evidence>
<dbReference type="Gene3D" id="2.30.40.10">
    <property type="entry name" value="Urease, subunit C, domain 1"/>
    <property type="match status" value="1"/>
</dbReference>
<feature type="binding site" evidence="7">
    <location>
        <position position="258"/>
    </location>
    <ligand>
        <name>Fe(3+)</name>
        <dbReference type="ChEBI" id="CHEBI:29034"/>
    </ligand>
</feature>
<evidence type="ECO:0000256" key="7">
    <source>
        <dbReference type="HAMAP-Rule" id="MF_00372"/>
    </source>
</evidence>
<dbReference type="PANTHER" id="PTHR42752:SF1">
    <property type="entry name" value="IMIDAZOLONEPROPIONASE-RELATED"/>
    <property type="match status" value="1"/>
</dbReference>
<dbReference type="KEGG" id="gcr:GcLGCM259_0700"/>
<feature type="binding site" evidence="7">
    <location>
        <position position="345"/>
    </location>
    <ligand>
        <name>Zn(2+)</name>
        <dbReference type="ChEBI" id="CHEBI:29105"/>
    </ligand>
</feature>
<evidence type="ECO:0000313" key="10">
    <source>
        <dbReference type="EMBL" id="QCY46460.1"/>
    </source>
</evidence>
<feature type="binding site" evidence="7">
    <location>
        <position position="105"/>
    </location>
    <ligand>
        <name>Zn(2+)</name>
        <dbReference type="ChEBI" id="CHEBI:29105"/>
    </ligand>
</feature>
<dbReference type="AlphaFoldDB" id="A0A5B7WTB9"/>
<feature type="binding site" evidence="7">
    <location>
        <position position="103"/>
    </location>
    <ligand>
        <name>Zn(2+)</name>
        <dbReference type="ChEBI" id="CHEBI:29105"/>
    </ligand>
</feature>
<dbReference type="GO" id="GO:0008270">
    <property type="term" value="F:zinc ion binding"/>
    <property type="evidence" value="ECO:0007669"/>
    <property type="project" value="UniProtKB-UniRule"/>
</dbReference>
<dbReference type="EC" id="3.5.2.7" evidence="1 7"/>
<evidence type="ECO:0000256" key="8">
    <source>
        <dbReference type="SAM" id="MobiDB-lite"/>
    </source>
</evidence>
<dbReference type="UniPathway" id="UPA00379">
    <property type="reaction ID" value="UER00551"/>
</dbReference>
<dbReference type="Pfam" id="PF01979">
    <property type="entry name" value="Amidohydro_1"/>
    <property type="match status" value="1"/>
</dbReference>
<feature type="binding site" evidence="7">
    <location>
        <position position="349"/>
    </location>
    <ligand>
        <name>N-formimidoyl-L-glutamate</name>
        <dbReference type="ChEBI" id="CHEBI:58928"/>
    </ligand>
</feature>
<feature type="binding site" evidence="7">
    <location>
        <position position="103"/>
    </location>
    <ligand>
        <name>Fe(3+)</name>
        <dbReference type="ChEBI" id="CHEBI:29034"/>
    </ligand>
</feature>
<dbReference type="InterPro" id="IPR011059">
    <property type="entry name" value="Metal-dep_hydrolase_composite"/>
</dbReference>
<keyword evidence="2 7" id="KW-0479">Metal-binding</keyword>
<dbReference type="SUPFAM" id="SSF51338">
    <property type="entry name" value="Composite domain of metallo-dependent hydrolases"/>
    <property type="match status" value="1"/>
</dbReference>
<accession>A0A5B7WTB9</accession>
<feature type="binding site" evidence="7">
    <location>
        <position position="350"/>
    </location>
    <ligand>
        <name>4-imidazolone-5-propanoate</name>
        <dbReference type="ChEBI" id="CHEBI:77893"/>
    </ligand>
</feature>
<keyword evidence="3 7" id="KW-0378">Hydrolase</keyword>